<reference evidence="3" key="1">
    <citation type="journal article" date="2023" name="PhytoFront">
        <title>Draft Genome Resources of Seven Strains of Tilletia horrida, Causal Agent of Kernel Smut of Rice.</title>
        <authorList>
            <person name="Khanal S."/>
            <person name="Antony Babu S."/>
            <person name="Zhou X.G."/>
        </authorList>
    </citation>
    <scope>NUCLEOTIDE SEQUENCE</scope>
    <source>
        <strain evidence="3">TX6</strain>
    </source>
</reference>
<evidence type="ECO:0000313" key="3">
    <source>
        <dbReference type="EMBL" id="KAK0557498.1"/>
    </source>
</evidence>
<sequence length="295" mass="30706">MYSFHSAGLVATTLLSLLSSSTDAFPHSSLLSRQSSSSQGYYNPSQGGGRLLTYIPNMSQSIGEPINVIISSNSDPFVLTPRGFLEWASSIQLLPNACIIRENLGGSQQADLGDGNGKKNQTDVLRYSYFTDNTCMESINGGNHARYWRQNGSQQDTGAYFLAASVELPIAQNHDIVSNGYDLGRDYIAGNATRSNGTLSIGGYVFQATSTNAALLSGVSTSDINHNIATDGNVAVLTVRVTKNGTVQGNTTSGTGSTGSGTGASAGGNSSASPMARVTALLAIPSFLTGIALLL</sequence>
<dbReference type="AlphaFoldDB" id="A0AAN6GVR0"/>
<evidence type="ECO:0000256" key="1">
    <source>
        <dbReference type="SAM" id="MobiDB-lite"/>
    </source>
</evidence>
<evidence type="ECO:0008006" key="5">
    <source>
        <dbReference type="Google" id="ProtNLM"/>
    </source>
</evidence>
<feature type="compositionally biased region" description="Gly residues" evidence="1">
    <location>
        <begin position="256"/>
        <end position="266"/>
    </location>
</feature>
<evidence type="ECO:0000313" key="4">
    <source>
        <dbReference type="Proteomes" id="UP001176517"/>
    </source>
</evidence>
<name>A0AAN6GVR0_9BASI</name>
<protein>
    <recommendedName>
        <fullName evidence="5">Peptidase A1 domain-containing protein</fullName>
    </recommendedName>
</protein>
<dbReference type="Proteomes" id="UP001176517">
    <property type="component" value="Unassembled WGS sequence"/>
</dbReference>
<feature type="chain" id="PRO_5042868748" description="Peptidase A1 domain-containing protein" evidence="2">
    <location>
        <begin position="25"/>
        <end position="295"/>
    </location>
</feature>
<feature type="signal peptide" evidence="2">
    <location>
        <begin position="1"/>
        <end position="24"/>
    </location>
</feature>
<feature type="region of interest" description="Disordered" evidence="1">
    <location>
        <begin position="246"/>
        <end position="269"/>
    </location>
</feature>
<keyword evidence="4" id="KW-1185">Reference proteome</keyword>
<proteinExistence type="predicted"/>
<organism evidence="3 4">
    <name type="scientific">Tilletia horrida</name>
    <dbReference type="NCBI Taxonomy" id="155126"/>
    <lineage>
        <taxon>Eukaryota</taxon>
        <taxon>Fungi</taxon>
        <taxon>Dikarya</taxon>
        <taxon>Basidiomycota</taxon>
        <taxon>Ustilaginomycotina</taxon>
        <taxon>Exobasidiomycetes</taxon>
        <taxon>Tilletiales</taxon>
        <taxon>Tilletiaceae</taxon>
        <taxon>Tilletia</taxon>
    </lineage>
</organism>
<evidence type="ECO:0000256" key="2">
    <source>
        <dbReference type="SAM" id="SignalP"/>
    </source>
</evidence>
<accession>A0AAN6GVR0</accession>
<gene>
    <name evidence="3" type="ORF">OC846_000486</name>
</gene>
<dbReference type="EMBL" id="JAPDMZ010000005">
    <property type="protein sequence ID" value="KAK0557498.1"/>
    <property type="molecule type" value="Genomic_DNA"/>
</dbReference>
<keyword evidence="2" id="KW-0732">Signal</keyword>
<comment type="caution">
    <text evidence="3">The sequence shown here is derived from an EMBL/GenBank/DDBJ whole genome shotgun (WGS) entry which is preliminary data.</text>
</comment>